<dbReference type="InterPro" id="IPR025879">
    <property type="entry name" value="Pab87_oct"/>
</dbReference>
<dbReference type="Gene3D" id="2.40.128.210">
    <property type="entry name" value="Pab87 octamerisation domain"/>
    <property type="match status" value="1"/>
</dbReference>
<dbReference type="Gene3D" id="3.40.710.10">
    <property type="entry name" value="DD-peptidase/beta-lactamase superfamily"/>
    <property type="match status" value="1"/>
</dbReference>
<gene>
    <name evidence="3" type="ORF">ENU14_07470</name>
</gene>
<organism evidence="3">
    <name type="scientific">Staphylothermus marinus</name>
    <dbReference type="NCBI Taxonomy" id="2280"/>
    <lineage>
        <taxon>Archaea</taxon>
        <taxon>Thermoproteota</taxon>
        <taxon>Thermoprotei</taxon>
        <taxon>Desulfurococcales</taxon>
        <taxon>Desulfurococcaceae</taxon>
        <taxon>Staphylothermus</taxon>
    </lineage>
</organism>
<dbReference type="Pfam" id="PF00144">
    <property type="entry name" value="Beta-lactamase"/>
    <property type="match status" value="1"/>
</dbReference>
<evidence type="ECO:0000313" key="3">
    <source>
        <dbReference type="EMBL" id="HGM59401.1"/>
    </source>
</evidence>
<feature type="domain" description="Beta-lactamase-related" evidence="1">
    <location>
        <begin position="9"/>
        <end position="340"/>
    </location>
</feature>
<evidence type="ECO:0000259" key="2">
    <source>
        <dbReference type="Pfam" id="PF13969"/>
    </source>
</evidence>
<proteinExistence type="predicted"/>
<dbReference type="AlphaFoldDB" id="A0A7C4D895"/>
<dbReference type="InterPro" id="IPR050491">
    <property type="entry name" value="AmpC-like"/>
</dbReference>
<dbReference type="InterPro" id="IPR012338">
    <property type="entry name" value="Beta-lactam/transpept-like"/>
</dbReference>
<evidence type="ECO:0000259" key="1">
    <source>
        <dbReference type="Pfam" id="PF00144"/>
    </source>
</evidence>
<reference evidence="3" key="1">
    <citation type="journal article" date="2020" name="mSystems">
        <title>Genome- and Community-Level Interaction Insights into Carbon Utilization and Element Cycling Functions of Hydrothermarchaeota in Hydrothermal Sediment.</title>
        <authorList>
            <person name="Zhou Z."/>
            <person name="Liu Y."/>
            <person name="Xu W."/>
            <person name="Pan J."/>
            <person name="Luo Z.H."/>
            <person name="Li M."/>
        </authorList>
    </citation>
    <scope>NUCLEOTIDE SEQUENCE [LARGE SCALE GENOMIC DNA]</scope>
    <source>
        <strain evidence="3">SpSt-642</strain>
    </source>
</reference>
<accession>A0A7C4D895</accession>
<keyword evidence="3" id="KW-0378">Hydrolase</keyword>
<dbReference type="PANTHER" id="PTHR46825:SF9">
    <property type="entry name" value="BETA-LACTAMASE-RELATED DOMAIN-CONTAINING PROTEIN"/>
    <property type="match status" value="1"/>
</dbReference>
<dbReference type="GO" id="GO:0016787">
    <property type="term" value="F:hydrolase activity"/>
    <property type="evidence" value="ECO:0007669"/>
    <property type="project" value="UniProtKB-KW"/>
</dbReference>
<dbReference type="InterPro" id="IPR001466">
    <property type="entry name" value="Beta-lactam-related"/>
</dbReference>
<protein>
    <submittedName>
        <fullName evidence="3">Serine hydrolase</fullName>
    </submittedName>
</protein>
<feature type="domain" description="Pab87 octamerisation" evidence="2">
    <location>
        <begin position="362"/>
        <end position="454"/>
    </location>
</feature>
<dbReference type="Pfam" id="PF13969">
    <property type="entry name" value="Pab87_oct"/>
    <property type="match status" value="1"/>
</dbReference>
<name>A0A7C4D895_STAMA</name>
<sequence>MTTDWSLLDSFILEKVRETKLPSLAIGVVDKNGEFIYSRVIGFRDVERGLPATLNTNYGIGSVTKSFTALCVVKLSFEGLIDLEDSVVKYIPEFNVKPFGRDIRVKDLLTHTTGLPALGYAEAFIRSVLELDTAWLPISKPEDIILFMNNSSEWAVSKPGEKFYYLNEGYVLLGYIVSKVTGMSYEDYVRKTILKPLNMNKTYFSEEDFRKDFDTAVPYLIDKNGNLVKTKFPFGVTADGGLISNVNDMSKYLTMLINRGVFNNSIVLSEEVVKTVEEKRVDYPYKLFGDESYGYGWMITEKFYDRKLVSHSGSILVHTAYAGYLPRDGYGVVVLANSSGYPLSIIGLYALSIALGHNPEKELKPVFYDRMMSKLVGIYETYKGTFHLSIERNGDFLTLVYRDKYTESKTTLVPVEIKEDYCEFYTLSNTRRIPVEFYIEKERIIMIYERYKFVKKR</sequence>
<dbReference type="EMBL" id="DTBJ01000061">
    <property type="protein sequence ID" value="HGM59401.1"/>
    <property type="molecule type" value="Genomic_DNA"/>
</dbReference>
<dbReference type="SUPFAM" id="SSF56601">
    <property type="entry name" value="beta-lactamase/transpeptidase-like"/>
    <property type="match status" value="1"/>
</dbReference>
<comment type="caution">
    <text evidence="3">The sequence shown here is derived from an EMBL/GenBank/DDBJ whole genome shotgun (WGS) entry which is preliminary data.</text>
</comment>
<dbReference type="PANTHER" id="PTHR46825">
    <property type="entry name" value="D-ALANYL-D-ALANINE-CARBOXYPEPTIDASE/ENDOPEPTIDASE AMPH"/>
    <property type="match status" value="1"/>
</dbReference>
<dbReference type="InterPro" id="IPR038164">
    <property type="entry name" value="Pab87_oct_sf"/>
</dbReference>